<dbReference type="EMBL" id="CABM01000065">
    <property type="protein sequence ID" value="CBH98987.1"/>
    <property type="molecule type" value="Genomic_DNA"/>
</dbReference>
<name>E6PVN0_9ZZZZ</name>
<reference evidence="1" key="1">
    <citation type="submission" date="2009-10" db="EMBL/GenBank/DDBJ databases">
        <title>Diversity of trophic interactions inside an arsenic-rich microbial ecosystem.</title>
        <authorList>
            <person name="Bertin P.N."/>
            <person name="Heinrich-Salmeron A."/>
            <person name="Pelletier E."/>
            <person name="Goulhen-Chollet F."/>
            <person name="Arsene-Ploetze F."/>
            <person name="Gallien S."/>
            <person name="Calteau A."/>
            <person name="Vallenet D."/>
            <person name="Casiot C."/>
            <person name="Chane-Woon-Ming B."/>
            <person name="Giloteaux L."/>
            <person name="Barakat M."/>
            <person name="Bonnefoy V."/>
            <person name="Bruneel O."/>
            <person name="Chandler M."/>
            <person name="Cleiss J."/>
            <person name="Duran R."/>
            <person name="Elbaz-Poulichet F."/>
            <person name="Fonknechten N."/>
            <person name="Lauga B."/>
            <person name="Mornico D."/>
            <person name="Ortet P."/>
            <person name="Schaeffer C."/>
            <person name="Siguier P."/>
            <person name="Alexander Thil Smith A."/>
            <person name="Van Dorsselaer A."/>
            <person name="Weissenbach J."/>
            <person name="Medigue C."/>
            <person name="Le Paslier D."/>
        </authorList>
    </citation>
    <scope>NUCLEOTIDE SEQUENCE</scope>
</reference>
<protein>
    <submittedName>
        <fullName evidence="1">Uncharacterized protein</fullName>
    </submittedName>
</protein>
<evidence type="ECO:0000313" key="1">
    <source>
        <dbReference type="EMBL" id="CBH98987.1"/>
    </source>
</evidence>
<sequence length="101" mass="11907">MSQSLFAYRAAQRREELQKRQALERRALAVEVRRSLDWRAWLEKQAEQGDEAAKAALRGLRYREQRKSKRYQEQDGIEGEELDPLRKLTVATVHAEVDHKC</sequence>
<comment type="caution">
    <text evidence="1">The sequence shown here is derived from an EMBL/GenBank/DDBJ whole genome shotgun (WGS) entry which is preliminary data.</text>
</comment>
<organism evidence="1">
    <name type="scientific">mine drainage metagenome</name>
    <dbReference type="NCBI Taxonomy" id="410659"/>
    <lineage>
        <taxon>unclassified sequences</taxon>
        <taxon>metagenomes</taxon>
        <taxon>ecological metagenomes</taxon>
    </lineage>
</organism>
<accession>E6PVN0</accession>
<dbReference type="AlphaFoldDB" id="E6PVN0"/>
<gene>
    <name evidence="1" type="ORF">CARN2_0161</name>
</gene>
<proteinExistence type="predicted"/>